<evidence type="ECO:0000256" key="2">
    <source>
        <dbReference type="ARBA" id="ARBA00005505"/>
    </source>
</evidence>
<evidence type="ECO:0000256" key="4">
    <source>
        <dbReference type="ARBA" id="ARBA00022527"/>
    </source>
</evidence>
<dbReference type="GO" id="GO:0005524">
    <property type="term" value="F:ATP binding"/>
    <property type="evidence" value="ECO:0007669"/>
    <property type="project" value="UniProtKB-KW"/>
</dbReference>
<reference evidence="12 13" key="1">
    <citation type="submission" date="2014-04" db="EMBL/GenBank/DDBJ databases">
        <title>Genome evolution of avian class.</title>
        <authorList>
            <person name="Zhang G."/>
            <person name="Li C."/>
        </authorList>
    </citation>
    <scope>NUCLEOTIDE SEQUENCE [LARGE SCALE GENOMIC DNA]</scope>
    <source>
        <strain evidence="12">BGI_N302</strain>
    </source>
</reference>
<evidence type="ECO:0000256" key="9">
    <source>
        <dbReference type="ARBA" id="ARBA00047899"/>
    </source>
</evidence>
<dbReference type="GO" id="GO:0043657">
    <property type="term" value="C:host cell"/>
    <property type="evidence" value="ECO:0007669"/>
    <property type="project" value="UniProtKB-SubCell"/>
</dbReference>
<dbReference type="PROSITE" id="PS50011">
    <property type="entry name" value="PROTEIN_KINASE_DOM"/>
    <property type="match status" value="1"/>
</dbReference>
<sequence>GTLLYSPPEWIHHQRYHGEAATIWSLGLLLYHLVVGKHPFKRGQEIIWGWILFPRRLS</sequence>
<feature type="non-terminal residue" evidence="12">
    <location>
        <position position="1"/>
    </location>
</feature>
<dbReference type="Gene3D" id="1.10.510.10">
    <property type="entry name" value="Transferase(Phosphotransferase) domain 1"/>
    <property type="match status" value="1"/>
</dbReference>
<dbReference type="EMBL" id="KK718100">
    <property type="protein sequence ID" value="KFO54210.1"/>
    <property type="molecule type" value="Genomic_DNA"/>
</dbReference>
<evidence type="ECO:0000256" key="8">
    <source>
        <dbReference type="ARBA" id="ARBA00022840"/>
    </source>
</evidence>
<dbReference type="InterPro" id="IPR051138">
    <property type="entry name" value="PIM_Ser/Thr_kinase"/>
</dbReference>
<keyword evidence="7 12" id="KW-0418">Kinase</keyword>
<dbReference type="InterPro" id="IPR000719">
    <property type="entry name" value="Prot_kinase_dom"/>
</dbReference>
<keyword evidence="5" id="KW-0808">Transferase</keyword>
<evidence type="ECO:0000256" key="5">
    <source>
        <dbReference type="ARBA" id="ARBA00022679"/>
    </source>
</evidence>
<organism evidence="12 13">
    <name type="scientific">Corvus brachyrhynchos</name>
    <name type="common">American crow</name>
    <dbReference type="NCBI Taxonomy" id="85066"/>
    <lineage>
        <taxon>Eukaryota</taxon>
        <taxon>Metazoa</taxon>
        <taxon>Chordata</taxon>
        <taxon>Craniata</taxon>
        <taxon>Vertebrata</taxon>
        <taxon>Euteleostomi</taxon>
        <taxon>Archelosauria</taxon>
        <taxon>Archosauria</taxon>
        <taxon>Dinosauria</taxon>
        <taxon>Saurischia</taxon>
        <taxon>Theropoda</taxon>
        <taxon>Coelurosauria</taxon>
        <taxon>Aves</taxon>
        <taxon>Neognathae</taxon>
        <taxon>Neoaves</taxon>
        <taxon>Telluraves</taxon>
        <taxon>Australaves</taxon>
        <taxon>Passeriformes</taxon>
        <taxon>Corvoidea</taxon>
        <taxon>Corvidae</taxon>
        <taxon>Corvus</taxon>
    </lineage>
</organism>
<protein>
    <recommendedName>
        <fullName evidence="3">non-specific serine/threonine protein kinase</fullName>
        <ecNumber evidence="3">2.7.11.1</ecNumber>
    </recommendedName>
</protein>
<dbReference type="STRING" id="85066.A0A091EX31"/>
<dbReference type="AlphaFoldDB" id="A0A091EX31"/>
<feature type="domain" description="Protein kinase" evidence="11">
    <location>
        <begin position="1"/>
        <end position="58"/>
    </location>
</feature>
<comment type="catalytic activity">
    <reaction evidence="9">
        <text>L-threonyl-[protein] + ATP = O-phospho-L-threonyl-[protein] + ADP + H(+)</text>
        <dbReference type="Rhea" id="RHEA:46608"/>
        <dbReference type="Rhea" id="RHEA-COMP:11060"/>
        <dbReference type="Rhea" id="RHEA-COMP:11605"/>
        <dbReference type="ChEBI" id="CHEBI:15378"/>
        <dbReference type="ChEBI" id="CHEBI:30013"/>
        <dbReference type="ChEBI" id="CHEBI:30616"/>
        <dbReference type="ChEBI" id="CHEBI:61977"/>
        <dbReference type="ChEBI" id="CHEBI:456216"/>
        <dbReference type="EC" id="2.7.11.1"/>
    </reaction>
</comment>
<keyword evidence="8" id="KW-0067">ATP-binding</keyword>
<evidence type="ECO:0000256" key="6">
    <source>
        <dbReference type="ARBA" id="ARBA00022741"/>
    </source>
</evidence>
<proteinExistence type="inferred from homology"/>
<dbReference type="PANTHER" id="PTHR22984">
    <property type="entry name" value="SERINE/THREONINE-PROTEIN KINASE PIM"/>
    <property type="match status" value="1"/>
</dbReference>
<dbReference type="GO" id="GO:0004674">
    <property type="term" value="F:protein serine/threonine kinase activity"/>
    <property type="evidence" value="ECO:0007669"/>
    <property type="project" value="UniProtKB-KW"/>
</dbReference>
<dbReference type="PANTHER" id="PTHR22984:SF25">
    <property type="entry name" value="PROTEIN KINASE DOMAIN-CONTAINING PROTEIN"/>
    <property type="match status" value="1"/>
</dbReference>
<dbReference type="InterPro" id="IPR011009">
    <property type="entry name" value="Kinase-like_dom_sf"/>
</dbReference>
<dbReference type="Pfam" id="PF00069">
    <property type="entry name" value="Pkinase"/>
    <property type="match status" value="1"/>
</dbReference>
<evidence type="ECO:0000259" key="11">
    <source>
        <dbReference type="PROSITE" id="PS50011"/>
    </source>
</evidence>
<evidence type="ECO:0000256" key="10">
    <source>
        <dbReference type="ARBA" id="ARBA00048679"/>
    </source>
</evidence>
<dbReference type="SUPFAM" id="SSF56112">
    <property type="entry name" value="Protein kinase-like (PK-like)"/>
    <property type="match status" value="1"/>
</dbReference>
<evidence type="ECO:0000256" key="1">
    <source>
        <dbReference type="ARBA" id="ARBA00004340"/>
    </source>
</evidence>
<evidence type="ECO:0000256" key="3">
    <source>
        <dbReference type="ARBA" id="ARBA00012513"/>
    </source>
</evidence>
<keyword evidence="13" id="KW-1185">Reference proteome</keyword>
<comment type="subcellular location">
    <subcellularLocation>
        <location evidence="1">Host cell</location>
    </subcellularLocation>
</comment>
<feature type="non-terminal residue" evidence="12">
    <location>
        <position position="58"/>
    </location>
</feature>
<evidence type="ECO:0000313" key="12">
    <source>
        <dbReference type="EMBL" id="KFO54210.1"/>
    </source>
</evidence>
<evidence type="ECO:0000313" key="13">
    <source>
        <dbReference type="Proteomes" id="UP000052976"/>
    </source>
</evidence>
<comment type="similarity">
    <text evidence="2">Belongs to the protein kinase superfamily. CAMK Ser/Thr protein kinase family. PIM subfamily.</text>
</comment>
<keyword evidence="4" id="KW-0723">Serine/threonine-protein kinase</keyword>
<name>A0A091EX31_CORBR</name>
<comment type="catalytic activity">
    <reaction evidence="10">
        <text>L-seryl-[protein] + ATP = O-phospho-L-seryl-[protein] + ADP + H(+)</text>
        <dbReference type="Rhea" id="RHEA:17989"/>
        <dbReference type="Rhea" id="RHEA-COMP:9863"/>
        <dbReference type="Rhea" id="RHEA-COMP:11604"/>
        <dbReference type="ChEBI" id="CHEBI:15378"/>
        <dbReference type="ChEBI" id="CHEBI:29999"/>
        <dbReference type="ChEBI" id="CHEBI:30616"/>
        <dbReference type="ChEBI" id="CHEBI:83421"/>
        <dbReference type="ChEBI" id="CHEBI:456216"/>
        <dbReference type="EC" id="2.7.11.1"/>
    </reaction>
</comment>
<accession>A0A091EX31</accession>
<gene>
    <name evidence="12" type="ORF">N302_00921</name>
</gene>
<dbReference type="Proteomes" id="UP000052976">
    <property type="component" value="Unassembled WGS sequence"/>
</dbReference>
<dbReference type="GO" id="GO:0005737">
    <property type="term" value="C:cytoplasm"/>
    <property type="evidence" value="ECO:0007669"/>
    <property type="project" value="TreeGrafter"/>
</dbReference>
<dbReference type="EC" id="2.7.11.1" evidence="3"/>
<keyword evidence="6" id="KW-0547">Nucleotide-binding</keyword>
<evidence type="ECO:0000256" key="7">
    <source>
        <dbReference type="ARBA" id="ARBA00022777"/>
    </source>
</evidence>